<accession>A0A1W1BNM5</accession>
<dbReference type="Pfam" id="PF13442">
    <property type="entry name" value="Cytochrome_CBB3"/>
    <property type="match status" value="1"/>
</dbReference>
<name>A0A1W1BNM5_9ZZZZ</name>
<organism evidence="5">
    <name type="scientific">hydrothermal vent metagenome</name>
    <dbReference type="NCBI Taxonomy" id="652676"/>
    <lineage>
        <taxon>unclassified sequences</taxon>
        <taxon>metagenomes</taxon>
        <taxon>ecological metagenomes</taxon>
    </lineage>
</organism>
<dbReference type="PROSITE" id="PS51007">
    <property type="entry name" value="CYTC"/>
    <property type="match status" value="2"/>
</dbReference>
<gene>
    <name evidence="5" type="ORF">MNB_SV-3-61</name>
</gene>
<feature type="domain" description="Cytochrome c" evidence="4">
    <location>
        <begin position="147"/>
        <end position="229"/>
    </location>
</feature>
<evidence type="ECO:0000256" key="3">
    <source>
        <dbReference type="ARBA" id="ARBA00023004"/>
    </source>
</evidence>
<evidence type="ECO:0000256" key="2">
    <source>
        <dbReference type="ARBA" id="ARBA00022723"/>
    </source>
</evidence>
<dbReference type="InterPro" id="IPR009056">
    <property type="entry name" value="Cyt_c-like_dom"/>
</dbReference>
<dbReference type="EMBL" id="FPHI01000008">
    <property type="protein sequence ID" value="SFV55149.1"/>
    <property type="molecule type" value="Genomic_DNA"/>
</dbReference>
<proteinExistence type="predicted"/>
<evidence type="ECO:0000313" key="5">
    <source>
        <dbReference type="EMBL" id="SFV55149.1"/>
    </source>
</evidence>
<dbReference type="SUPFAM" id="SSF46626">
    <property type="entry name" value="Cytochrome c"/>
    <property type="match status" value="2"/>
</dbReference>
<keyword evidence="1" id="KW-0349">Heme</keyword>
<dbReference type="PROSITE" id="PS51257">
    <property type="entry name" value="PROKAR_LIPOPROTEIN"/>
    <property type="match status" value="1"/>
</dbReference>
<dbReference type="InterPro" id="IPR050597">
    <property type="entry name" value="Cytochrome_c_Oxidase_Subunit"/>
</dbReference>
<protein>
    <recommendedName>
        <fullName evidence="4">Cytochrome c domain-containing protein</fullName>
    </recommendedName>
</protein>
<feature type="domain" description="Cytochrome c" evidence="4">
    <location>
        <begin position="22"/>
        <end position="131"/>
    </location>
</feature>
<evidence type="ECO:0000256" key="1">
    <source>
        <dbReference type="ARBA" id="ARBA00022617"/>
    </source>
</evidence>
<keyword evidence="3" id="KW-0408">Iron</keyword>
<dbReference type="GO" id="GO:0020037">
    <property type="term" value="F:heme binding"/>
    <property type="evidence" value="ECO:0007669"/>
    <property type="project" value="InterPro"/>
</dbReference>
<keyword evidence="2" id="KW-0479">Metal-binding</keyword>
<reference evidence="5" key="1">
    <citation type="submission" date="2016-10" db="EMBL/GenBank/DDBJ databases">
        <authorList>
            <person name="de Groot N.N."/>
        </authorList>
    </citation>
    <scope>NUCLEOTIDE SEQUENCE</scope>
</reference>
<dbReference type="AlphaFoldDB" id="A0A1W1BNM5"/>
<dbReference type="GO" id="GO:0009055">
    <property type="term" value="F:electron transfer activity"/>
    <property type="evidence" value="ECO:0007669"/>
    <property type="project" value="InterPro"/>
</dbReference>
<dbReference type="GO" id="GO:0046872">
    <property type="term" value="F:metal ion binding"/>
    <property type="evidence" value="ECO:0007669"/>
    <property type="project" value="UniProtKB-KW"/>
</dbReference>
<dbReference type="Gene3D" id="1.10.760.10">
    <property type="entry name" value="Cytochrome c-like domain"/>
    <property type="match status" value="2"/>
</dbReference>
<sequence>MRYVAAMIAVWLLTGCFNQNKKIKYDGETLIEQKCAMCHNLKMPPNTYEDEKAPPMMAVVFHLKDFMKITMDDEKFSKFIPFVQDYVINPSRDKSYCDKESLKTYGVMPSQKGNVTKDELEAIASYMYDFYDQQKYLKQMQEKAAFDALPKGEQIARRNGCFNCHSFEKKGVGPSFAMIAKRDAKEIRDTISNGSQGKWKGFHVMMPAFKSKLTQEHILTLQQWIQKPTLKK</sequence>
<dbReference type="InterPro" id="IPR036909">
    <property type="entry name" value="Cyt_c-like_dom_sf"/>
</dbReference>
<dbReference type="PANTHER" id="PTHR33751">
    <property type="entry name" value="CBB3-TYPE CYTOCHROME C OXIDASE SUBUNIT FIXP"/>
    <property type="match status" value="1"/>
</dbReference>
<dbReference type="PANTHER" id="PTHR33751:SF1">
    <property type="entry name" value="CBB3-TYPE CYTOCHROME C OXIDASE SUBUNIT FIXP"/>
    <property type="match status" value="1"/>
</dbReference>
<evidence type="ECO:0000259" key="4">
    <source>
        <dbReference type="PROSITE" id="PS51007"/>
    </source>
</evidence>